<dbReference type="PANTHER" id="PTHR34322">
    <property type="entry name" value="TRANSPOSASE, Y1_TNP DOMAIN-CONTAINING"/>
    <property type="match status" value="1"/>
</dbReference>
<name>A0ABS1X613_9GAMM</name>
<dbReference type="InterPro" id="IPR013159">
    <property type="entry name" value="DnaA_C"/>
</dbReference>
<dbReference type="SMART" id="SM00760">
    <property type="entry name" value="Bac_DnaA_C"/>
    <property type="match status" value="1"/>
</dbReference>
<dbReference type="Proteomes" id="UP000661077">
    <property type="component" value="Unassembled WGS sequence"/>
</dbReference>
<evidence type="ECO:0000313" key="4">
    <source>
        <dbReference type="Proteomes" id="UP000661077"/>
    </source>
</evidence>
<dbReference type="InterPro" id="IPR036515">
    <property type="entry name" value="Transposase_17_sf"/>
</dbReference>
<dbReference type="Gene3D" id="1.10.1750.10">
    <property type="match status" value="1"/>
</dbReference>
<dbReference type="EMBL" id="JAEVLS010000009">
    <property type="protein sequence ID" value="MBM0108673.1"/>
    <property type="molecule type" value="Genomic_DNA"/>
</dbReference>
<evidence type="ECO:0000313" key="3">
    <source>
        <dbReference type="EMBL" id="MBM0108673.1"/>
    </source>
</evidence>
<dbReference type="SUPFAM" id="SSF48295">
    <property type="entry name" value="TrpR-like"/>
    <property type="match status" value="1"/>
</dbReference>
<dbReference type="InterPro" id="IPR002686">
    <property type="entry name" value="Transposase_17"/>
</dbReference>
<dbReference type="SMART" id="SM01321">
    <property type="entry name" value="Y1_Tnp"/>
    <property type="match status" value="1"/>
</dbReference>
<keyword evidence="4" id="KW-1185">Reference proteome</keyword>
<feature type="domain" description="Transposase IS200-like" evidence="2">
    <location>
        <begin position="9"/>
        <end position="123"/>
    </location>
</feature>
<dbReference type="PANTHER" id="PTHR34322:SF2">
    <property type="entry name" value="TRANSPOSASE IS200-LIKE DOMAIN-CONTAINING PROTEIN"/>
    <property type="match status" value="1"/>
</dbReference>
<evidence type="ECO:0000259" key="1">
    <source>
        <dbReference type="SMART" id="SM00760"/>
    </source>
</evidence>
<dbReference type="InterPro" id="IPR010921">
    <property type="entry name" value="Trp_repressor/repl_initiator"/>
</dbReference>
<feature type="domain" description="Chromosomal replication initiator DnaA C-terminal" evidence="1">
    <location>
        <begin position="219"/>
        <end position="287"/>
    </location>
</feature>
<dbReference type="RefSeq" id="WP_203170843.1">
    <property type="nucleotide sequence ID" value="NZ_JAEVLS010000009.1"/>
</dbReference>
<dbReference type="Pfam" id="PF01797">
    <property type="entry name" value="Y1_Tnp"/>
    <property type="match status" value="1"/>
</dbReference>
<evidence type="ECO:0000259" key="2">
    <source>
        <dbReference type="SMART" id="SM01321"/>
    </source>
</evidence>
<proteinExistence type="predicted"/>
<accession>A0ABS1X613</accession>
<protein>
    <submittedName>
        <fullName evidence="3">Transposase</fullName>
    </submittedName>
</protein>
<sequence length="337" mass="38500">MSRRQRLHVAGGTYYVVQHGNTHHPIFSQPEDYALFERLLATGLRRTNARVHGYCWTPQAIHLILQIDEISVGRIMQGLTSRYARSMHRRIGESGHFFRQRYKAVLIDPKHYLLKLLHYLHHVPVLGGLAEHPGAAEHTSHGAYSRQSATPWLTTRTAQRLLELKDGGTEYEAFMARCPEPEDVVQFERVGSNDLRVIGSTEFLENLPRNSRTYRSKASLDQIIHTVTCRMGVERDLVLSNSRQREFTLVRALIAWYATERGVATLSEVARCLRRDPSTLSMAISRYRARRPELFKITAMHDISPLVPIGGSIKVHYWDGAADARDGDDEDRQHQSV</sequence>
<dbReference type="Gene3D" id="3.30.70.1290">
    <property type="entry name" value="Transposase IS200-like"/>
    <property type="match status" value="1"/>
</dbReference>
<gene>
    <name evidence="3" type="ORF">JM946_28410</name>
</gene>
<organism evidence="3 4">
    <name type="scientific">Steroidobacter gossypii</name>
    <dbReference type="NCBI Taxonomy" id="2805490"/>
    <lineage>
        <taxon>Bacteria</taxon>
        <taxon>Pseudomonadati</taxon>
        <taxon>Pseudomonadota</taxon>
        <taxon>Gammaproteobacteria</taxon>
        <taxon>Steroidobacterales</taxon>
        <taxon>Steroidobacteraceae</taxon>
        <taxon>Steroidobacter</taxon>
    </lineage>
</organism>
<comment type="caution">
    <text evidence="3">The sequence shown here is derived from an EMBL/GenBank/DDBJ whole genome shotgun (WGS) entry which is preliminary data.</text>
</comment>
<dbReference type="SUPFAM" id="SSF143422">
    <property type="entry name" value="Transposase IS200-like"/>
    <property type="match status" value="1"/>
</dbReference>
<reference evidence="3 4" key="1">
    <citation type="journal article" date="2021" name="Int. J. Syst. Evol. Microbiol.">
        <title>Steroidobacter gossypii sp. nov., isolated from soil of cotton cropping field.</title>
        <authorList>
            <person name="Huang R."/>
            <person name="Yang S."/>
            <person name="Zhen C."/>
            <person name="Liu W."/>
        </authorList>
    </citation>
    <scope>NUCLEOTIDE SEQUENCE [LARGE SCALE GENOMIC DNA]</scope>
    <source>
        <strain evidence="3 4">S1-65</strain>
    </source>
</reference>